<dbReference type="InterPro" id="IPR052710">
    <property type="entry name" value="CAAX_protease"/>
</dbReference>
<name>A0ABP7CB11_9ACTN</name>
<feature type="transmembrane region" description="Helical" evidence="1">
    <location>
        <begin position="185"/>
        <end position="206"/>
    </location>
</feature>
<dbReference type="RefSeq" id="WP_344883574.1">
    <property type="nucleotide sequence ID" value="NZ_BAAAZP010000098.1"/>
</dbReference>
<keyword evidence="4" id="KW-1185">Reference proteome</keyword>
<feature type="domain" description="CAAX prenyl protease 2/Lysostaphin resistance protein A-like" evidence="2">
    <location>
        <begin position="142"/>
        <end position="227"/>
    </location>
</feature>
<feature type="transmembrane region" description="Helical" evidence="1">
    <location>
        <begin position="129"/>
        <end position="152"/>
    </location>
</feature>
<dbReference type="Proteomes" id="UP001500902">
    <property type="component" value="Unassembled WGS sequence"/>
</dbReference>
<gene>
    <name evidence="3" type="ORF">GCM10022224_053060</name>
</gene>
<dbReference type="PANTHER" id="PTHR36435:SF1">
    <property type="entry name" value="CAAX AMINO TERMINAL PROTEASE FAMILY PROTEIN"/>
    <property type="match status" value="1"/>
</dbReference>
<dbReference type="PANTHER" id="PTHR36435">
    <property type="entry name" value="SLR1288 PROTEIN"/>
    <property type="match status" value="1"/>
</dbReference>
<evidence type="ECO:0000256" key="1">
    <source>
        <dbReference type="SAM" id="Phobius"/>
    </source>
</evidence>
<accession>A0ABP7CB11</accession>
<reference evidence="4" key="1">
    <citation type="journal article" date="2019" name="Int. J. Syst. Evol. Microbiol.">
        <title>The Global Catalogue of Microorganisms (GCM) 10K type strain sequencing project: providing services to taxonomists for standard genome sequencing and annotation.</title>
        <authorList>
            <consortium name="The Broad Institute Genomics Platform"/>
            <consortium name="The Broad Institute Genome Sequencing Center for Infectious Disease"/>
            <person name="Wu L."/>
            <person name="Ma J."/>
        </authorList>
    </citation>
    <scope>NUCLEOTIDE SEQUENCE [LARGE SCALE GENOMIC DNA]</scope>
    <source>
        <strain evidence="4">JCM 16904</strain>
    </source>
</reference>
<comment type="caution">
    <text evidence="3">The sequence shown here is derived from an EMBL/GenBank/DDBJ whole genome shotgun (WGS) entry which is preliminary data.</text>
</comment>
<keyword evidence="1" id="KW-0812">Transmembrane</keyword>
<evidence type="ECO:0000313" key="3">
    <source>
        <dbReference type="EMBL" id="GAA3682099.1"/>
    </source>
</evidence>
<feature type="transmembrane region" description="Helical" evidence="1">
    <location>
        <begin position="218"/>
        <end position="238"/>
    </location>
</feature>
<evidence type="ECO:0000313" key="4">
    <source>
        <dbReference type="Proteomes" id="UP001500902"/>
    </source>
</evidence>
<dbReference type="EMBL" id="BAAAZP010000098">
    <property type="protein sequence ID" value="GAA3682099.1"/>
    <property type="molecule type" value="Genomic_DNA"/>
</dbReference>
<feature type="transmembrane region" description="Helical" evidence="1">
    <location>
        <begin position="54"/>
        <end position="77"/>
    </location>
</feature>
<keyword evidence="1" id="KW-0472">Membrane</keyword>
<dbReference type="InterPro" id="IPR003675">
    <property type="entry name" value="Rce1/LyrA-like_dom"/>
</dbReference>
<feature type="transmembrane region" description="Helical" evidence="1">
    <location>
        <begin position="29"/>
        <end position="48"/>
    </location>
</feature>
<organism evidence="3 4">
    <name type="scientific">Nonomuraea antimicrobica</name>
    <dbReference type="NCBI Taxonomy" id="561173"/>
    <lineage>
        <taxon>Bacteria</taxon>
        <taxon>Bacillati</taxon>
        <taxon>Actinomycetota</taxon>
        <taxon>Actinomycetes</taxon>
        <taxon>Streptosporangiales</taxon>
        <taxon>Streptosporangiaceae</taxon>
        <taxon>Nonomuraea</taxon>
    </lineage>
</organism>
<sequence length="244" mass="24923">MSSDRLDHPHPAAGADAATAQTRPGWPEVGVGLLTMTAAVVALVPFGGLGLDPVVYGLIVAAWSGLAGLVGFAAAVLVRIRSLAAFGVRRTTWRWMLVGVAGGVVALVLKAVVNTAIVALTGFDANPQGMYYDAAGGGLLPLILTILFLAVLTPIGEEFLFRGVLTNALLRYGPLVGVLGSSAVFALFHGVNIILPAAFVVGVVAAELMRRSGSIWPAVAVHAVNNLALPLLVLFTGATGPVTG</sequence>
<feature type="transmembrane region" description="Helical" evidence="1">
    <location>
        <begin position="159"/>
        <end position="179"/>
    </location>
</feature>
<dbReference type="Pfam" id="PF02517">
    <property type="entry name" value="Rce1-like"/>
    <property type="match status" value="1"/>
</dbReference>
<evidence type="ECO:0000259" key="2">
    <source>
        <dbReference type="Pfam" id="PF02517"/>
    </source>
</evidence>
<feature type="transmembrane region" description="Helical" evidence="1">
    <location>
        <begin position="97"/>
        <end position="123"/>
    </location>
</feature>
<keyword evidence="1" id="KW-1133">Transmembrane helix</keyword>
<protein>
    <submittedName>
        <fullName evidence="3">Type II CAAX endopeptidase family protein</fullName>
    </submittedName>
</protein>
<proteinExistence type="predicted"/>